<evidence type="ECO:0000313" key="1">
    <source>
        <dbReference type="EMBL" id="VEN35636.1"/>
    </source>
</evidence>
<name>A0A653BKX9_CALMS</name>
<protein>
    <submittedName>
        <fullName evidence="1">Uncharacterized protein</fullName>
    </submittedName>
</protein>
<dbReference type="EMBL" id="CAACVG010001765">
    <property type="protein sequence ID" value="VEN35636.1"/>
    <property type="molecule type" value="Genomic_DNA"/>
</dbReference>
<accession>A0A653BKX9</accession>
<dbReference type="Proteomes" id="UP000410492">
    <property type="component" value="Unassembled WGS sequence"/>
</dbReference>
<keyword evidence="2" id="KW-1185">Reference proteome</keyword>
<sequence>MFLSEANIFLPGQRLVLPLFASDTDVNVNLVLPYRLNLKIITSFRTRYPLSAVQSDGDLSEIN</sequence>
<evidence type="ECO:0000313" key="2">
    <source>
        <dbReference type="Proteomes" id="UP000410492"/>
    </source>
</evidence>
<dbReference type="AlphaFoldDB" id="A0A653BKX9"/>
<reference evidence="1 2" key="1">
    <citation type="submission" date="2019-01" db="EMBL/GenBank/DDBJ databases">
        <authorList>
            <person name="Sayadi A."/>
        </authorList>
    </citation>
    <scope>NUCLEOTIDE SEQUENCE [LARGE SCALE GENOMIC DNA]</scope>
</reference>
<gene>
    <name evidence="1" type="ORF">CALMAC_LOCUS1498</name>
</gene>
<organism evidence="1 2">
    <name type="scientific">Callosobruchus maculatus</name>
    <name type="common">Southern cowpea weevil</name>
    <name type="synonym">Pulse bruchid</name>
    <dbReference type="NCBI Taxonomy" id="64391"/>
    <lineage>
        <taxon>Eukaryota</taxon>
        <taxon>Metazoa</taxon>
        <taxon>Ecdysozoa</taxon>
        <taxon>Arthropoda</taxon>
        <taxon>Hexapoda</taxon>
        <taxon>Insecta</taxon>
        <taxon>Pterygota</taxon>
        <taxon>Neoptera</taxon>
        <taxon>Endopterygota</taxon>
        <taxon>Coleoptera</taxon>
        <taxon>Polyphaga</taxon>
        <taxon>Cucujiformia</taxon>
        <taxon>Chrysomeloidea</taxon>
        <taxon>Chrysomelidae</taxon>
        <taxon>Bruchinae</taxon>
        <taxon>Bruchini</taxon>
        <taxon>Callosobruchus</taxon>
    </lineage>
</organism>
<proteinExistence type="predicted"/>